<proteinExistence type="predicted"/>
<accession>A0A0U0ZL32</accession>
<evidence type="ECO:0000259" key="1">
    <source>
        <dbReference type="Pfam" id="PF18741"/>
    </source>
</evidence>
<dbReference type="GO" id="GO:0016874">
    <property type="term" value="F:ligase activity"/>
    <property type="evidence" value="ECO:0007669"/>
    <property type="project" value="UniProtKB-KW"/>
</dbReference>
<name>A0A0U0ZL32_9MYCO</name>
<dbReference type="InterPro" id="IPR011335">
    <property type="entry name" value="Restrct_endonuc-II-like"/>
</dbReference>
<dbReference type="InterPro" id="IPR049468">
    <property type="entry name" value="Restrct_endonuc-II-like_dom"/>
</dbReference>
<feature type="domain" description="Restriction endonuclease type II-like" evidence="1">
    <location>
        <begin position="208"/>
        <end position="275"/>
    </location>
</feature>
<dbReference type="AlphaFoldDB" id="A0A0U0ZL32"/>
<dbReference type="SUPFAM" id="SSF52980">
    <property type="entry name" value="Restriction endonuclease-like"/>
    <property type="match status" value="1"/>
</dbReference>
<gene>
    <name evidence="2" type="ORF">ERS075579_02209</name>
</gene>
<dbReference type="EMBL" id="CSWP01000004">
    <property type="protein sequence ID" value="CPV50879.1"/>
    <property type="molecule type" value="Genomic_DNA"/>
</dbReference>
<evidence type="ECO:0000313" key="2">
    <source>
        <dbReference type="EMBL" id="CPV50879.1"/>
    </source>
</evidence>
<dbReference type="Gene3D" id="3.40.960.10">
    <property type="entry name" value="VSR Endonuclease"/>
    <property type="match status" value="1"/>
</dbReference>
<dbReference type="RefSeq" id="WP_016892742.1">
    <property type="nucleotide sequence ID" value="NZ_CSWP01000004.1"/>
</dbReference>
<keyword evidence="2" id="KW-0436">Ligase</keyword>
<protein>
    <submittedName>
        <fullName evidence="2">Cullin, a subunit of E3 ubiquitin ligase</fullName>
    </submittedName>
</protein>
<dbReference type="Pfam" id="PF18741">
    <property type="entry name" value="MTES_1575"/>
    <property type="match status" value="1"/>
</dbReference>
<organism evidence="2 3">
    <name type="scientific">Mycobacteroides abscessus</name>
    <dbReference type="NCBI Taxonomy" id="36809"/>
    <lineage>
        <taxon>Bacteria</taxon>
        <taxon>Bacillati</taxon>
        <taxon>Actinomycetota</taxon>
        <taxon>Actinomycetes</taxon>
        <taxon>Mycobacteriales</taxon>
        <taxon>Mycobacteriaceae</taxon>
        <taxon>Mycobacteroides</taxon>
    </lineage>
</organism>
<evidence type="ECO:0000313" key="3">
    <source>
        <dbReference type="Proteomes" id="UP000045782"/>
    </source>
</evidence>
<reference evidence="2 3" key="1">
    <citation type="submission" date="2015-03" db="EMBL/GenBank/DDBJ databases">
        <authorList>
            <person name="Murphy D."/>
        </authorList>
    </citation>
    <scope>NUCLEOTIDE SEQUENCE [LARGE SCALE GENOMIC DNA]</scope>
    <source>
        <strain evidence="2 3">PAP088</strain>
    </source>
</reference>
<dbReference type="Proteomes" id="UP000045782">
    <property type="component" value="Unassembled WGS sequence"/>
</dbReference>
<sequence>MGGLIVASEALASGDATRQELRKYYVKVFHNVHLRRGVELTAALRAEAAFLWSGRKAVVSGVSAAALHGNQWISAERPAELVRVRHDSPPGIISHHDRLLPCEQMTVRGIPVTTPARTVFDIGRRVRLDRAVELTDVLLGLCTADSVMRIAEQHRGARGLRQLERVLALADAGAESVQETRLRLCLVEGGLPEPETQIELLGPEGRTIRLDMGWRAQRVAAEFDGAQHWGDSRQHRRDIERQEAIAALGWRLVRVSRDQLMNQPKVVVERVRAALAAAQRAA</sequence>